<reference evidence="3" key="1">
    <citation type="submission" date="2018-04" db="EMBL/GenBank/DDBJ databases">
        <title>Submission of carbapenemase encoding plasmids from multiple species.</title>
        <authorList>
            <person name="Witteveen S."/>
            <person name="Landman F."/>
        </authorList>
    </citation>
    <scope>NUCLEOTIDE SEQUENCE</scope>
    <source>
        <strain evidence="2">RIVM0002</strain>
        <strain evidence="3">RIVM0061</strain>
        <plasmid evidence="2">pRIVM0002_IMP-4_171109_B03</plasmid>
        <plasmid evidence="3">pRIVM0061_IMP-4_171109_B01</plasmid>
    </source>
</reference>
<keyword evidence="1" id="KW-1133">Transmembrane helix</keyword>
<sequence length="121" mass="13930">MILGDILALAMVGTWLLALDEYKAKLLAWGRTTFTLLAITGVATIIISYVFYSTAQIASKDYGQVVGWYETVRIAEISEPSETKEQEIRKFYTIMAQNPKELSRREFYKLQTQYKNVIYTK</sequence>
<dbReference type="Proteomes" id="UP001164064">
    <property type="component" value="Plasmid pRIVM_C010559_1"/>
</dbReference>
<name>A0A499RG40_9GAMM</name>
<geneLocation type="plasmid" evidence="4 5">
    <name>pRIVM_C010559_1</name>
</geneLocation>
<evidence type="ECO:0000313" key="3">
    <source>
        <dbReference type="EMBL" id="AXK00639.1"/>
    </source>
</evidence>
<accession>A0A499RG40</accession>
<geneLocation type="plasmid" evidence="3">
    <name>pRIVM0061_IMP-4_171109_B01</name>
</geneLocation>
<keyword evidence="3" id="KW-0614">Plasmid</keyword>
<evidence type="ECO:0000313" key="2">
    <source>
        <dbReference type="EMBL" id="AXK00151.1"/>
    </source>
</evidence>
<dbReference type="RefSeq" id="WP_005028583.1">
    <property type="nucleotide sequence ID" value="NZ_BKHC01000043.1"/>
</dbReference>
<dbReference type="EMBL" id="CP089052">
    <property type="protein sequence ID" value="UYF73631.1"/>
    <property type="molecule type" value="Genomic_DNA"/>
</dbReference>
<gene>
    <name evidence="4" type="ORF">LSO60_16750</name>
</gene>
<evidence type="ECO:0000313" key="4">
    <source>
        <dbReference type="EMBL" id="UYF73631.1"/>
    </source>
</evidence>
<dbReference type="EMBL" id="MH220285">
    <property type="protein sequence ID" value="AXK00151.1"/>
    <property type="molecule type" value="Genomic_DNA"/>
</dbReference>
<organism evidence="3">
    <name type="scientific">Acinetobacter ursingii</name>
    <dbReference type="NCBI Taxonomy" id="108980"/>
    <lineage>
        <taxon>Bacteria</taxon>
        <taxon>Pseudomonadati</taxon>
        <taxon>Pseudomonadota</taxon>
        <taxon>Gammaproteobacteria</taxon>
        <taxon>Moraxellales</taxon>
        <taxon>Moraxellaceae</taxon>
        <taxon>Acinetobacter</taxon>
    </lineage>
</organism>
<proteinExistence type="predicted"/>
<feature type="transmembrane region" description="Helical" evidence="1">
    <location>
        <begin position="34"/>
        <end position="52"/>
    </location>
</feature>
<feature type="transmembrane region" description="Helical" evidence="1">
    <location>
        <begin position="6"/>
        <end position="22"/>
    </location>
</feature>
<dbReference type="EMBL" id="MH220287">
    <property type="protein sequence ID" value="AXK00639.1"/>
    <property type="molecule type" value="Genomic_DNA"/>
</dbReference>
<dbReference type="AlphaFoldDB" id="A0A499RG40"/>
<evidence type="ECO:0000313" key="5">
    <source>
        <dbReference type="Proteomes" id="UP001164064"/>
    </source>
</evidence>
<evidence type="ECO:0000256" key="1">
    <source>
        <dbReference type="SAM" id="Phobius"/>
    </source>
</evidence>
<geneLocation type="plasmid" evidence="2">
    <name>pRIVM0002_IMP-4_171109_B03</name>
</geneLocation>
<reference evidence="4" key="2">
    <citation type="journal article" date="2022" name="J Glob Antimicrob Resist">
        <title>Comparative analysis of IMP-4- and OXA-58-containing plasmids of three carbapenemase-producing Acinetobacter ursingii strains in the Netherlands.</title>
        <authorList>
            <person name="Hendrickx A.P.A."/>
            <person name="Schade R.P."/>
            <person name="Landman F."/>
            <person name="Bosch T."/>
            <person name="Schouls L.M."/>
            <person name="van Dijk K."/>
        </authorList>
    </citation>
    <scope>NUCLEOTIDE SEQUENCE</scope>
    <source>
        <strain evidence="4">RIVM_C010559</strain>
        <plasmid evidence="4 5">pRIVM_C010559_1</plasmid>
    </source>
</reference>
<keyword evidence="1" id="KW-0812">Transmembrane</keyword>
<keyword evidence="1" id="KW-0472">Membrane</keyword>
<protein>
    <submittedName>
        <fullName evidence="3">Uncharacterized protein</fullName>
    </submittedName>
</protein>